<gene>
    <name evidence="1" type="ORF">UFOPK2992_00354</name>
</gene>
<reference evidence="1" key="1">
    <citation type="submission" date="2020-05" db="EMBL/GenBank/DDBJ databases">
        <authorList>
            <person name="Chiriac C."/>
            <person name="Salcher M."/>
            <person name="Ghai R."/>
            <person name="Kavagutti S V."/>
        </authorList>
    </citation>
    <scope>NUCLEOTIDE SEQUENCE</scope>
</reference>
<sequence>MDATAGATKVGALAGVFFEVGALDANLLAAGKRQETIDVDRLVVLADLIRLGHVGVEVVLAVKRAGLNGAVEREANTHREFYGVTVEHRQRTGQAKRDRINVGVRLVAETVGAGAEQLGGGGQLYVNLEAHDELPAIDQDLIAGDCASLVDHAAGGAL</sequence>
<organism evidence="1">
    <name type="scientific">freshwater metagenome</name>
    <dbReference type="NCBI Taxonomy" id="449393"/>
    <lineage>
        <taxon>unclassified sequences</taxon>
        <taxon>metagenomes</taxon>
        <taxon>ecological metagenomes</taxon>
    </lineage>
</organism>
<name>A0A6J6X472_9ZZZZ</name>
<dbReference type="AlphaFoldDB" id="A0A6J6X472"/>
<dbReference type="EMBL" id="CAFAAI010000038">
    <property type="protein sequence ID" value="CAB4790046.1"/>
    <property type="molecule type" value="Genomic_DNA"/>
</dbReference>
<protein>
    <submittedName>
        <fullName evidence="1">Unannotated protein</fullName>
    </submittedName>
</protein>
<accession>A0A6J6X472</accession>
<evidence type="ECO:0000313" key="1">
    <source>
        <dbReference type="EMBL" id="CAB4790046.1"/>
    </source>
</evidence>
<proteinExistence type="predicted"/>